<dbReference type="PATRIC" id="fig|1408189.4.peg.817"/>
<dbReference type="Proteomes" id="UP000058446">
    <property type="component" value="Chromosome"/>
</dbReference>
<organism evidence="1 2">
    <name type="scientific">Corynebacterium lactis RW2-5</name>
    <dbReference type="NCBI Taxonomy" id="1408189"/>
    <lineage>
        <taxon>Bacteria</taxon>
        <taxon>Bacillati</taxon>
        <taxon>Actinomycetota</taxon>
        <taxon>Actinomycetes</taxon>
        <taxon>Mycobacteriales</taxon>
        <taxon>Corynebacteriaceae</taxon>
        <taxon>Corynebacterium</taxon>
    </lineage>
</organism>
<dbReference type="KEGG" id="clw:CLAC_04090"/>
<evidence type="ECO:0000313" key="2">
    <source>
        <dbReference type="Proteomes" id="UP000058446"/>
    </source>
</evidence>
<keyword evidence="2" id="KW-1185">Reference proteome</keyword>
<gene>
    <name evidence="1" type="ORF">CLAC_04090</name>
</gene>
<sequence length="65" mass="7544">MSLAHHFPRSFDRKRPHFAMSLREAIVHHDDAHANAVHFGHHVDRDAHEVHSDMSARDIVTMLSR</sequence>
<protein>
    <submittedName>
        <fullName evidence="1">Uncharacterized protein</fullName>
    </submittedName>
</protein>
<reference evidence="1 2" key="1">
    <citation type="submission" date="2013-10" db="EMBL/GenBank/DDBJ databases">
        <title>Complete genome sequence of Corynebacterium lactis DSM 45799(T), isolated from raw cow milk.</title>
        <authorList>
            <person name="Ruckert C."/>
            <person name="Albersmeier A."/>
            <person name="Lipski A."/>
            <person name="Kalinowski J."/>
        </authorList>
    </citation>
    <scope>NUCLEOTIDE SEQUENCE [LARGE SCALE GENOMIC DNA]</scope>
    <source>
        <strain evidence="1 2">RW2-5</strain>
    </source>
</reference>
<dbReference type="EMBL" id="CP006841">
    <property type="protein sequence ID" value="ALA68478.1"/>
    <property type="molecule type" value="Genomic_DNA"/>
</dbReference>
<name>A0A0K2H3F9_9CORY</name>
<dbReference type="AlphaFoldDB" id="A0A0K2H3F9"/>
<proteinExistence type="predicted"/>
<dbReference type="RefSeq" id="WP_053411801.1">
    <property type="nucleotide sequence ID" value="NZ_CP006841.1"/>
</dbReference>
<accession>A0A0K2H3F9</accession>
<evidence type="ECO:0000313" key="1">
    <source>
        <dbReference type="EMBL" id="ALA68478.1"/>
    </source>
</evidence>